<dbReference type="EMBL" id="MU825436">
    <property type="protein sequence ID" value="KAJ7389275.1"/>
    <property type="molecule type" value="Genomic_DNA"/>
</dbReference>
<evidence type="ECO:0000256" key="2">
    <source>
        <dbReference type="ARBA" id="ARBA00007343"/>
    </source>
</evidence>
<protein>
    <submittedName>
        <fullName evidence="12">Uncharacterized protein</fullName>
    </submittedName>
</protein>
<evidence type="ECO:0000256" key="8">
    <source>
        <dbReference type="SAM" id="MobiDB-lite"/>
    </source>
</evidence>
<dbReference type="Pfam" id="PF01825">
    <property type="entry name" value="GPS"/>
    <property type="match status" value="1"/>
</dbReference>
<feature type="transmembrane region" description="Helical" evidence="9">
    <location>
        <begin position="466"/>
        <end position="488"/>
    </location>
</feature>
<gene>
    <name evidence="12" type="ORF">OS493_032432</name>
</gene>
<dbReference type="InterPro" id="IPR017981">
    <property type="entry name" value="GPCR_2-like_7TM"/>
</dbReference>
<comment type="similarity">
    <text evidence="2">Belongs to the G-protein coupled receptor 2 family. Adhesion G-protein coupled receptor (ADGR) subfamily.</text>
</comment>
<dbReference type="InterPro" id="IPR000203">
    <property type="entry name" value="GPS"/>
</dbReference>
<feature type="transmembrane region" description="Helical" evidence="9">
    <location>
        <begin position="657"/>
        <end position="679"/>
    </location>
</feature>
<evidence type="ECO:0000256" key="4">
    <source>
        <dbReference type="ARBA" id="ARBA00022989"/>
    </source>
</evidence>
<evidence type="ECO:0000313" key="12">
    <source>
        <dbReference type="EMBL" id="KAJ7389275.1"/>
    </source>
</evidence>
<keyword evidence="5 9" id="KW-0472">Membrane</keyword>
<dbReference type="InterPro" id="IPR057244">
    <property type="entry name" value="GAIN_B"/>
</dbReference>
<comment type="caution">
    <text evidence="12">The sequence shown here is derived from an EMBL/GenBank/DDBJ whole genome shotgun (WGS) entry which is preliminary data.</text>
</comment>
<dbReference type="PANTHER" id="PTHR12011:SF347">
    <property type="entry name" value="FI21270P1-RELATED"/>
    <property type="match status" value="1"/>
</dbReference>
<evidence type="ECO:0000256" key="3">
    <source>
        <dbReference type="ARBA" id="ARBA00022692"/>
    </source>
</evidence>
<keyword evidence="3 9" id="KW-0812">Transmembrane</keyword>
<dbReference type="InterPro" id="IPR000832">
    <property type="entry name" value="GPCR_2_secretin-like"/>
</dbReference>
<dbReference type="OrthoDB" id="5987594at2759"/>
<dbReference type="Gene3D" id="1.20.1070.10">
    <property type="entry name" value="Rhodopsin 7-helix transmembrane proteins"/>
    <property type="match status" value="1"/>
</dbReference>
<dbReference type="PROSITE" id="PS50221">
    <property type="entry name" value="GAIN_B"/>
    <property type="match status" value="1"/>
</dbReference>
<feature type="transmembrane region" description="Helical" evidence="9">
    <location>
        <begin position="531"/>
        <end position="557"/>
    </location>
</feature>
<dbReference type="SMART" id="SM00303">
    <property type="entry name" value="GPS"/>
    <property type="match status" value="1"/>
</dbReference>
<dbReference type="GO" id="GO:0007166">
    <property type="term" value="P:cell surface receptor signaling pathway"/>
    <property type="evidence" value="ECO:0007669"/>
    <property type="project" value="InterPro"/>
</dbReference>
<dbReference type="Proteomes" id="UP001163046">
    <property type="component" value="Unassembled WGS sequence"/>
</dbReference>
<evidence type="ECO:0000256" key="6">
    <source>
        <dbReference type="ARBA" id="ARBA00023157"/>
    </source>
</evidence>
<evidence type="ECO:0000256" key="1">
    <source>
        <dbReference type="ARBA" id="ARBA00004141"/>
    </source>
</evidence>
<evidence type="ECO:0000256" key="7">
    <source>
        <dbReference type="ARBA" id="ARBA00023180"/>
    </source>
</evidence>
<evidence type="ECO:0000259" key="10">
    <source>
        <dbReference type="PROSITE" id="PS50221"/>
    </source>
</evidence>
<reference evidence="12" key="1">
    <citation type="submission" date="2023-01" db="EMBL/GenBank/DDBJ databases">
        <title>Genome assembly of the deep-sea coral Lophelia pertusa.</title>
        <authorList>
            <person name="Herrera S."/>
            <person name="Cordes E."/>
        </authorList>
    </citation>
    <scope>NUCLEOTIDE SEQUENCE</scope>
    <source>
        <strain evidence="12">USNM1676648</strain>
        <tissue evidence="12">Polyp</tissue>
    </source>
</reference>
<dbReference type="Gene3D" id="2.60.220.50">
    <property type="match status" value="1"/>
</dbReference>
<feature type="compositionally biased region" description="Low complexity" evidence="8">
    <location>
        <begin position="118"/>
        <end position="164"/>
    </location>
</feature>
<dbReference type="AlphaFoldDB" id="A0A9W9ZXG4"/>
<dbReference type="InterPro" id="IPR046338">
    <property type="entry name" value="GAIN_dom_sf"/>
</dbReference>
<sequence>MNPHYAVPNSDLAGYVGAYEYYIHDNATVWTEAVESCKQDGFVLAVVDTQDKLVELSNGLATTDNGIVMFVSRPLTKNITLTPTPSALATYPNTFTNEIHAVTVPPSNIVSTISEGGPNMATSKPSSSSNTISSKATSTVLKQSMVTSKPSSSSNSTSSKATSTVLKQSMVTSSSMNPETGIYTANTTPSKATSTVLKVEPHIATSKSPSSSITSGTYNELSAENLLLQLSRLIDSLNPQDPLSLKVATDAYGDFATSVQSINKPRFDVNLIESTQAIEEFAFKYASFNLNASKTEERKKNNHIVLQISLVPKVTQEILHLWKMTSQRGSPCHHICFQKQDTVVFNVLYRDLHEFADNLGSRNSKIDSMILGSDVRPSKQDSFTENVTIVLRTLEENDNKRRRDCVFWKWNFSHPANGSWSGDGCSLVESNRSHVVCTCNHLTNFAILMNIEQHKFSDKHKQALCYITYIGVGISLLGETITIVAYILLLCSSHDQQSHVHINLVATLAMAQVIFLAGIDATQDQVLCLTVAALIHYFYLSSFCWMLIEGVMLYLLIIEVYNTELKLPLCYGFSLGFPGLIVGATLIIAHLKDEGIHQYTASTWCWLSTEKHYIWSFAGPVILITAVNVVVFCIVVKEMVNMSSMQSNKLNRVRATVKACIVLFPLLGVTWLFGLLSLARSDVVSQYVFTILNSTQDGMNHDDSLDNIHKSILLLLKDRIVNNTCIGQYSPIKIGF</sequence>
<feature type="transmembrane region" description="Helical" evidence="9">
    <location>
        <begin position="612"/>
        <end position="636"/>
    </location>
</feature>
<dbReference type="GO" id="GO:0004930">
    <property type="term" value="F:G protein-coupled receptor activity"/>
    <property type="evidence" value="ECO:0007669"/>
    <property type="project" value="InterPro"/>
</dbReference>
<dbReference type="Pfam" id="PF00002">
    <property type="entry name" value="7tm_2"/>
    <property type="match status" value="1"/>
</dbReference>
<keyword evidence="13" id="KW-1185">Reference proteome</keyword>
<keyword evidence="4 9" id="KW-1133">Transmembrane helix</keyword>
<accession>A0A9W9ZXG4</accession>
<evidence type="ECO:0000259" key="11">
    <source>
        <dbReference type="PROSITE" id="PS50261"/>
    </source>
</evidence>
<dbReference type="FunFam" id="1.20.1070.10:FF:000058">
    <property type="entry name" value="Adhesion G protein-coupled receptor F5"/>
    <property type="match status" value="1"/>
</dbReference>
<feature type="compositionally biased region" description="Polar residues" evidence="8">
    <location>
        <begin position="165"/>
        <end position="187"/>
    </location>
</feature>
<dbReference type="CDD" id="cd00037">
    <property type="entry name" value="CLECT"/>
    <property type="match status" value="1"/>
</dbReference>
<keyword evidence="7" id="KW-0325">Glycoprotein</keyword>
<feature type="domain" description="GAIN-B" evidence="10">
    <location>
        <begin position="281"/>
        <end position="455"/>
    </location>
</feature>
<feature type="domain" description="G-protein coupled receptors family 2 profile 2" evidence="11">
    <location>
        <begin position="464"/>
        <end position="696"/>
    </location>
</feature>
<dbReference type="GO" id="GO:0005886">
    <property type="term" value="C:plasma membrane"/>
    <property type="evidence" value="ECO:0007669"/>
    <property type="project" value="TreeGrafter"/>
</dbReference>
<dbReference type="PANTHER" id="PTHR12011">
    <property type="entry name" value="ADHESION G-PROTEIN COUPLED RECEPTOR"/>
    <property type="match status" value="1"/>
</dbReference>
<feature type="region of interest" description="Disordered" evidence="8">
    <location>
        <begin position="113"/>
        <end position="187"/>
    </location>
</feature>
<dbReference type="PRINTS" id="PR00249">
    <property type="entry name" value="GPCRSECRETIN"/>
</dbReference>
<comment type="subcellular location">
    <subcellularLocation>
        <location evidence="1">Membrane</location>
        <topology evidence="1">Multi-pass membrane protein</topology>
    </subcellularLocation>
</comment>
<evidence type="ECO:0000313" key="13">
    <source>
        <dbReference type="Proteomes" id="UP001163046"/>
    </source>
</evidence>
<proteinExistence type="inferred from homology"/>
<evidence type="ECO:0000256" key="5">
    <source>
        <dbReference type="ARBA" id="ARBA00023136"/>
    </source>
</evidence>
<organism evidence="12 13">
    <name type="scientific">Desmophyllum pertusum</name>
    <dbReference type="NCBI Taxonomy" id="174260"/>
    <lineage>
        <taxon>Eukaryota</taxon>
        <taxon>Metazoa</taxon>
        <taxon>Cnidaria</taxon>
        <taxon>Anthozoa</taxon>
        <taxon>Hexacorallia</taxon>
        <taxon>Scleractinia</taxon>
        <taxon>Caryophylliina</taxon>
        <taxon>Caryophylliidae</taxon>
        <taxon>Desmophyllum</taxon>
    </lineage>
</organism>
<dbReference type="PROSITE" id="PS50261">
    <property type="entry name" value="G_PROTEIN_RECEP_F2_4"/>
    <property type="match status" value="1"/>
</dbReference>
<name>A0A9W9ZXG4_9CNID</name>
<evidence type="ECO:0000256" key="9">
    <source>
        <dbReference type="SAM" id="Phobius"/>
    </source>
</evidence>
<keyword evidence="6" id="KW-1015">Disulfide bond</keyword>
<feature type="transmembrane region" description="Helical" evidence="9">
    <location>
        <begin position="500"/>
        <end position="519"/>
    </location>
</feature>
<feature type="transmembrane region" description="Helical" evidence="9">
    <location>
        <begin position="569"/>
        <end position="592"/>
    </location>
</feature>